<evidence type="ECO:0000256" key="1">
    <source>
        <dbReference type="SAM" id="MobiDB-lite"/>
    </source>
</evidence>
<sequence length="80" mass="8135">SSTSSNTLTSESQSLSCSSSRHSNSTSIISTSISSSSVSSEAMRRAGLPTPPSNIFGGLDESLLARAEALAAVDIVSQTK</sequence>
<dbReference type="Proteomes" id="UP000727407">
    <property type="component" value="Unassembled WGS sequence"/>
</dbReference>
<feature type="region of interest" description="Disordered" evidence="1">
    <location>
        <begin position="1"/>
        <end position="54"/>
    </location>
</feature>
<dbReference type="EMBL" id="QNUK01000096">
    <property type="protein sequence ID" value="KAF5902150.1"/>
    <property type="molecule type" value="Genomic_DNA"/>
</dbReference>
<protein>
    <submittedName>
        <fullName evidence="2">POU domain, class 4, transcription factor 2-like</fullName>
    </submittedName>
</protein>
<evidence type="ECO:0000313" key="2">
    <source>
        <dbReference type="EMBL" id="KAF5902150.1"/>
    </source>
</evidence>
<proteinExistence type="predicted"/>
<reference evidence="2" key="1">
    <citation type="submission" date="2020-07" db="EMBL/GenBank/DDBJ databases">
        <title>Clarias magur genome sequencing, assembly and annotation.</title>
        <authorList>
            <person name="Kushwaha B."/>
            <person name="Kumar R."/>
            <person name="Das P."/>
            <person name="Joshi C.G."/>
            <person name="Kumar D."/>
            <person name="Nagpure N.S."/>
            <person name="Pandey M."/>
            <person name="Agarwal S."/>
            <person name="Srivastava S."/>
            <person name="Singh M."/>
            <person name="Sahoo L."/>
            <person name="Jayasankar P."/>
            <person name="Meher P.K."/>
            <person name="Koringa P.G."/>
            <person name="Iquebal M.A."/>
            <person name="Das S.P."/>
            <person name="Bit A."/>
            <person name="Patnaik S."/>
            <person name="Patel N."/>
            <person name="Shah T.M."/>
            <person name="Hinsu A."/>
            <person name="Jena J.K."/>
        </authorList>
    </citation>
    <scope>NUCLEOTIDE SEQUENCE</scope>
    <source>
        <strain evidence="2">CIFAMagur01</strain>
        <tissue evidence="2">Testis</tissue>
    </source>
</reference>
<organism evidence="2 3">
    <name type="scientific">Clarias magur</name>
    <name type="common">Asian catfish</name>
    <name type="synonym">Macropteronotus magur</name>
    <dbReference type="NCBI Taxonomy" id="1594786"/>
    <lineage>
        <taxon>Eukaryota</taxon>
        <taxon>Metazoa</taxon>
        <taxon>Chordata</taxon>
        <taxon>Craniata</taxon>
        <taxon>Vertebrata</taxon>
        <taxon>Euteleostomi</taxon>
        <taxon>Actinopterygii</taxon>
        <taxon>Neopterygii</taxon>
        <taxon>Teleostei</taxon>
        <taxon>Ostariophysi</taxon>
        <taxon>Siluriformes</taxon>
        <taxon>Clariidae</taxon>
        <taxon>Clarias</taxon>
    </lineage>
</organism>
<gene>
    <name evidence="2" type="primary">pou4f2</name>
    <name evidence="2" type="ORF">DAT39_008125</name>
</gene>
<feature type="compositionally biased region" description="Low complexity" evidence="1">
    <location>
        <begin position="1"/>
        <end position="40"/>
    </location>
</feature>
<accession>A0A8J4USM5</accession>
<evidence type="ECO:0000313" key="3">
    <source>
        <dbReference type="Proteomes" id="UP000727407"/>
    </source>
</evidence>
<feature type="non-terminal residue" evidence="2">
    <location>
        <position position="1"/>
    </location>
</feature>
<dbReference type="AlphaFoldDB" id="A0A8J4USM5"/>
<feature type="non-terminal residue" evidence="2">
    <location>
        <position position="80"/>
    </location>
</feature>
<keyword evidence="3" id="KW-1185">Reference proteome</keyword>
<name>A0A8J4USM5_CLAMG</name>
<comment type="caution">
    <text evidence="2">The sequence shown here is derived from an EMBL/GenBank/DDBJ whole genome shotgun (WGS) entry which is preliminary data.</text>
</comment>